<name>A0A222VX17_9PSEU</name>
<sequence length="81" mass="8090">MLGYRMRLGDLVANGHLAVRTMSGLAAPDADLVCASADLDDLDADVDVLSADVGDASAELGCGCGAAFVSRLSTRGPPAPA</sequence>
<dbReference type="RefSeq" id="WP_091805487.1">
    <property type="nucleotide sequence ID" value="NZ_CP016353.1"/>
</dbReference>
<evidence type="ECO:0000313" key="1">
    <source>
        <dbReference type="EMBL" id="SDD12982.1"/>
    </source>
</evidence>
<protein>
    <submittedName>
        <fullName evidence="1">Uncharacterized protein</fullName>
    </submittedName>
</protein>
<accession>A0A222VX17</accession>
<evidence type="ECO:0000313" key="2">
    <source>
        <dbReference type="Proteomes" id="UP000199494"/>
    </source>
</evidence>
<proteinExistence type="predicted"/>
<dbReference type="Proteomes" id="UP000199494">
    <property type="component" value="Unassembled WGS sequence"/>
</dbReference>
<organism evidence="1 2">
    <name type="scientific">Prauserella marina</name>
    <dbReference type="NCBI Taxonomy" id="530584"/>
    <lineage>
        <taxon>Bacteria</taxon>
        <taxon>Bacillati</taxon>
        <taxon>Actinomycetota</taxon>
        <taxon>Actinomycetes</taxon>
        <taxon>Pseudonocardiales</taxon>
        <taxon>Pseudonocardiaceae</taxon>
        <taxon>Prauserella</taxon>
    </lineage>
</organism>
<dbReference type="AlphaFoldDB" id="A0A222VX17"/>
<dbReference type="KEGG" id="pmad:BAY61_29900"/>
<keyword evidence="2" id="KW-1185">Reference proteome</keyword>
<dbReference type="EMBL" id="FMZE01000006">
    <property type="protein sequence ID" value="SDD12982.1"/>
    <property type="molecule type" value="Genomic_DNA"/>
</dbReference>
<reference evidence="1 2" key="1">
    <citation type="submission" date="2016-10" db="EMBL/GenBank/DDBJ databases">
        <authorList>
            <person name="de Groot N.N."/>
        </authorList>
    </citation>
    <scope>NUCLEOTIDE SEQUENCE [LARGE SCALE GENOMIC DNA]</scope>
    <source>
        <strain evidence="1 2">CGMCC 4.5506</strain>
    </source>
</reference>
<gene>
    <name evidence="1" type="ORF">SAMN05421630_10647</name>
</gene>